<gene>
    <name evidence="2" type="ORF">K443DRAFT_683349</name>
</gene>
<feature type="compositionally biased region" description="Low complexity" evidence="1">
    <location>
        <begin position="162"/>
        <end position="173"/>
    </location>
</feature>
<organism evidence="2 3">
    <name type="scientific">Laccaria amethystina LaAM-08-1</name>
    <dbReference type="NCBI Taxonomy" id="1095629"/>
    <lineage>
        <taxon>Eukaryota</taxon>
        <taxon>Fungi</taxon>
        <taxon>Dikarya</taxon>
        <taxon>Basidiomycota</taxon>
        <taxon>Agaricomycotina</taxon>
        <taxon>Agaricomycetes</taxon>
        <taxon>Agaricomycetidae</taxon>
        <taxon>Agaricales</taxon>
        <taxon>Agaricineae</taxon>
        <taxon>Hydnangiaceae</taxon>
        <taxon>Laccaria</taxon>
    </lineage>
</organism>
<proteinExistence type="predicted"/>
<dbReference type="Proteomes" id="UP000054477">
    <property type="component" value="Unassembled WGS sequence"/>
</dbReference>
<evidence type="ECO:0000313" key="2">
    <source>
        <dbReference type="EMBL" id="KIJ95033.1"/>
    </source>
</evidence>
<reference evidence="2 3" key="1">
    <citation type="submission" date="2014-04" db="EMBL/GenBank/DDBJ databases">
        <authorList>
            <consortium name="DOE Joint Genome Institute"/>
            <person name="Kuo A."/>
            <person name="Kohler A."/>
            <person name="Nagy L.G."/>
            <person name="Floudas D."/>
            <person name="Copeland A."/>
            <person name="Barry K.W."/>
            <person name="Cichocki N."/>
            <person name="Veneault-Fourrey C."/>
            <person name="LaButti K."/>
            <person name="Lindquist E.A."/>
            <person name="Lipzen A."/>
            <person name="Lundell T."/>
            <person name="Morin E."/>
            <person name="Murat C."/>
            <person name="Sun H."/>
            <person name="Tunlid A."/>
            <person name="Henrissat B."/>
            <person name="Grigoriev I.V."/>
            <person name="Hibbett D.S."/>
            <person name="Martin F."/>
            <person name="Nordberg H.P."/>
            <person name="Cantor M.N."/>
            <person name="Hua S.X."/>
        </authorList>
    </citation>
    <scope>NUCLEOTIDE SEQUENCE [LARGE SCALE GENOMIC DNA]</scope>
    <source>
        <strain evidence="2 3">LaAM-08-1</strain>
    </source>
</reference>
<feature type="region of interest" description="Disordered" evidence="1">
    <location>
        <begin position="259"/>
        <end position="278"/>
    </location>
</feature>
<reference evidence="3" key="2">
    <citation type="submission" date="2015-01" db="EMBL/GenBank/DDBJ databases">
        <title>Evolutionary Origins and Diversification of the Mycorrhizal Mutualists.</title>
        <authorList>
            <consortium name="DOE Joint Genome Institute"/>
            <consortium name="Mycorrhizal Genomics Consortium"/>
            <person name="Kohler A."/>
            <person name="Kuo A."/>
            <person name="Nagy L.G."/>
            <person name="Floudas D."/>
            <person name="Copeland A."/>
            <person name="Barry K.W."/>
            <person name="Cichocki N."/>
            <person name="Veneault-Fourrey C."/>
            <person name="LaButti K."/>
            <person name="Lindquist E.A."/>
            <person name="Lipzen A."/>
            <person name="Lundell T."/>
            <person name="Morin E."/>
            <person name="Murat C."/>
            <person name="Riley R."/>
            <person name="Ohm R."/>
            <person name="Sun H."/>
            <person name="Tunlid A."/>
            <person name="Henrissat B."/>
            <person name="Grigoriev I.V."/>
            <person name="Hibbett D.S."/>
            <person name="Martin F."/>
        </authorList>
    </citation>
    <scope>NUCLEOTIDE SEQUENCE [LARGE SCALE GENOMIC DNA]</scope>
    <source>
        <strain evidence="3">LaAM-08-1</strain>
    </source>
</reference>
<dbReference type="EMBL" id="KN838770">
    <property type="protein sequence ID" value="KIJ95033.1"/>
    <property type="molecule type" value="Genomic_DNA"/>
</dbReference>
<feature type="region of interest" description="Disordered" evidence="1">
    <location>
        <begin position="121"/>
        <end position="144"/>
    </location>
</feature>
<sequence length="471" mass="51957">MSNRQFVFPPKTIPGPQVSDGHGHGNEEDPAVESLLLLSQASEHMETRRAAQVPYHPQHPPHTPDPWYYGERHKPQPPHYHQPYPSPHHHPSSPAYFTHPAHHRTQNVATHKTAEGIVVDHHESQPPPHRHYPSPPAYSTQPRALNSATNIPLPHEATEVVAPTTSSTAAASKPSRKRKATDEPPATPTPPTKTRKKRGRGAGKENTAAHAPEHGQAATKDSAADAACIDAMGGGADVVAGHVNDDFIDMTGGDEGVGGLGADLPKKPDGAPAKKTSKMKGEDYTDNIVESCRWSVAEKTTLFKFILDPESDKNFKMHKKNPDYVYKKAMSLFRNKYTQAAIKGQYTRSLKMFNWIVAFEGFTGNGGGDGDADSDDDMLAQHSRRLTKARAAGLALGHLNAKTVEEWNQQGWYTAVISPLVSRIKVPNVLWLVTKINADIVEYHQRLNGFVRFSHIIMSSKFLERWKATFE</sequence>
<evidence type="ECO:0000313" key="3">
    <source>
        <dbReference type="Proteomes" id="UP000054477"/>
    </source>
</evidence>
<keyword evidence="3" id="KW-1185">Reference proteome</keyword>
<protein>
    <submittedName>
        <fullName evidence="2">Uncharacterized protein</fullName>
    </submittedName>
</protein>
<name>A0A0C9X192_9AGAR</name>
<feature type="region of interest" description="Disordered" evidence="1">
    <location>
        <begin position="156"/>
        <end position="220"/>
    </location>
</feature>
<dbReference type="HOGENOM" id="CLU_580122_0_0_1"/>
<evidence type="ECO:0000256" key="1">
    <source>
        <dbReference type="SAM" id="MobiDB-lite"/>
    </source>
</evidence>
<dbReference type="AlphaFoldDB" id="A0A0C9X192"/>
<feature type="region of interest" description="Disordered" evidence="1">
    <location>
        <begin position="1"/>
        <end position="98"/>
    </location>
</feature>
<accession>A0A0C9X192</accession>
<dbReference type="OrthoDB" id="2685034at2759"/>
<feature type="compositionally biased region" description="Pro residues" evidence="1">
    <location>
        <begin position="77"/>
        <end position="86"/>
    </location>
</feature>
<dbReference type="STRING" id="1095629.A0A0C9X192"/>